<accession>K6WBS7</accession>
<reference evidence="2 3" key="1">
    <citation type="submission" date="2012-08" db="EMBL/GenBank/DDBJ databases">
        <title>Whole genome shotgun sequence of Kineosphaera limosa NBRC 100340.</title>
        <authorList>
            <person name="Yoshida I."/>
            <person name="Isaki S."/>
            <person name="Hosoyama A."/>
            <person name="Tsuchikane K."/>
            <person name="Katsumata H."/>
            <person name="Ando Y."/>
            <person name="Ohji S."/>
            <person name="Hamada M."/>
            <person name="Tamura T."/>
            <person name="Yamazoe A."/>
            <person name="Yamazaki S."/>
            <person name="Fujita N."/>
        </authorList>
    </citation>
    <scope>NUCLEOTIDE SEQUENCE [LARGE SCALE GENOMIC DNA]</scope>
    <source>
        <strain evidence="2 3">NBRC 100340</strain>
    </source>
</reference>
<evidence type="ECO:0000256" key="1">
    <source>
        <dbReference type="SAM" id="Phobius"/>
    </source>
</evidence>
<keyword evidence="1" id="KW-0812">Transmembrane</keyword>
<name>K6WBS7_9MICO</name>
<gene>
    <name evidence="2" type="ORF">KILIM_045_00210</name>
</gene>
<feature type="transmembrane region" description="Helical" evidence="1">
    <location>
        <begin position="98"/>
        <end position="120"/>
    </location>
</feature>
<dbReference type="AlphaFoldDB" id="K6WBS7"/>
<dbReference type="RefSeq" id="WP_006593222.1">
    <property type="nucleotide sequence ID" value="NZ_BAHD01000045.1"/>
</dbReference>
<dbReference type="STRING" id="1184609.KILIM_045_00210"/>
<dbReference type="Proteomes" id="UP000008366">
    <property type="component" value="Unassembled WGS sequence"/>
</dbReference>
<keyword evidence="3" id="KW-1185">Reference proteome</keyword>
<feature type="transmembrane region" description="Helical" evidence="1">
    <location>
        <begin position="32"/>
        <end position="54"/>
    </location>
</feature>
<evidence type="ECO:0000313" key="3">
    <source>
        <dbReference type="Proteomes" id="UP000008366"/>
    </source>
</evidence>
<dbReference type="EMBL" id="BAHD01000045">
    <property type="protein sequence ID" value="GAB96690.1"/>
    <property type="molecule type" value="Genomic_DNA"/>
</dbReference>
<evidence type="ECO:0000313" key="2">
    <source>
        <dbReference type="EMBL" id="GAB96690.1"/>
    </source>
</evidence>
<dbReference type="OrthoDB" id="4568037at2"/>
<organism evidence="2 3">
    <name type="scientific">Kineosphaera limosa NBRC 100340</name>
    <dbReference type="NCBI Taxonomy" id="1184609"/>
    <lineage>
        <taxon>Bacteria</taxon>
        <taxon>Bacillati</taxon>
        <taxon>Actinomycetota</taxon>
        <taxon>Actinomycetes</taxon>
        <taxon>Micrococcales</taxon>
        <taxon>Dermatophilaceae</taxon>
        <taxon>Kineosphaera</taxon>
    </lineage>
</organism>
<keyword evidence="1" id="KW-1133">Transmembrane helix</keyword>
<sequence>MRALVAVGLLASAFAPLVAVLAVLQLPALGWWAWALLAGCLASVVLLLAVLRSLGGIQARPLHARQVRRADERVVAFTSSYVLPLVVAAFGPETPAKVVATVALVALMALIYVRAGLFHLNPTLALLGYRLYEVTATNGTVTMLLTTSRHLRQDATLHCRYLGDDVAIEGRVDGRRSGRAPAAESTDGEAT</sequence>
<comment type="caution">
    <text evidence="2">The sequence shown here is derived from an EMBL/GenBank/DDBJ whole genome shotgun (WGS) entry which is preliminary data.</text>
</comment>
<proteinExistence type="predicted"/>
<feature type="transmembrane region" description="Helical" evidence="1">
    <location>
        <begin position="74"/>
        <end position="92"/>
    </location>
</feature>
<protein>
    <submittedName>
        <fullName evidence="2">Uncharacterized protein</fullName>
    </submittedName>
</protein>
<keyword evidence="1" id="KW-0472">Membrane</keyword>